<keyword evidence="2" id="KW-0342">GTP-binding</keyword>
<dbReference type="EMBL" id="POSP01000001">
    <property type="protein sequence ID" value="PND40211.1"/>
    <property type="molecule type" value="Genomic_DNA"/>
</dbReference>
<keyword evidence="1" id="KW-0547">Nucleotide-binding</keyword>
<evidence type="ECO:0000313" key="3">
    <source>
        <dbReference type="EMBL" id="PND40211.1"/>
    </source>
</evidence>
<comment type="caution">
    <text evidence="3">The sequence shown here is derived from an EMBL/GenBank/DDBJ whole genome shotgun (WGS) entry which is preliminary data.</text>
</comment>
<evidence type="ECO:0000256" key="1">
    <source>
        <dbReference type="ARBA" id="ARBA00022741"/>
    </source>
</evidence>
<accession>A0A2N8L3D7</accession>
<protein>
    <recommendedName>
        <fullName evidence="5">Elongation factor Tu</fullName>
    </recommendedName>
</protein>
<dbReference type="Gene3D" id="2.40.30.10">
    <property type="entry name" value="Translation factors"/>
    <property type="match status" value="1"/>
</dbReference>
<dbReference type="SUPFAM" id="SSF50465">
    <property type="entry name" value="EF-Tu/eEF-1alpha/eIF2-gamma C-terminal domain"/>
    <property type="match status" value="1"/>
</dbReference>
<dbReference type="GO" id="GO:0005525">
    <property type="term" value="F:GTP binding"/>
    <property type="evidence" value="ECO:0007669"/>
    <property type="project" value="UniProtKB-KW"/>
</dbReference>
<sequence length="94" mass="10178">MPETFLAEIHLLSAEDGGRVGPLVSGEWRTVLGIKDEHWSARMQFDDAPAPGECFRATVQLLVPEAKQHFLAGAKFTVWEGGTKGVGHVLPPAL</sequence>
<name>A0A2N8L3D7_9BURK</name>
<evidence type="ECO:0008006" key="5">
    <source>
        <dbReference type="Google" id="ProtNLM"/>
    </source>
</evidence>
<dbReference type="InterPro" id="IPR009001">
    <property type="entry name" value="Transl_elong_EF1A/Init_IF2_C"/>
</dbReference>
<dbReference type="Proteomes" id="UP000235916">
    <property type="component" value="Unassembled WGS sequence"/>
</dbReference>
<evidence type="ECO:0000313" key="4">
    <source>
        <dbReference type="Proteomes" id="UP000235916"/>
    </source>
</evidence>
<organism evidence="3 4">
    <name type="scientific">Kinneretia aquatilis</name>
    <dbReference type="NCBI Taxonomy" id="2070761"/>
    <lineage>
        <taxon>Bacteria</taxon>
        <taxon>Pseudomonadati</taxon>
        <taxon>Pseudomonadota</taxon>
        <taxon>Betaproteobacteria</taxon>
        <taxon>Burkholderiales</taxon>
        <taxon>Sphaerotilaceae</taxon>
        <taxon>Roseateles</taxon>
    </lineage>
</organism>
<keyword evidence="4" id="KW-1185">Reference proteome</keyword>
<dbReference type="OrthoDB" id="8858118at2"/>
<dbReference type="AlphaFoldDB" id="A0A2N8L3D7"/>
<evidence type="ECO:0000256" key="2">
    <source>
        <dbReference type="ARBA" id="ARBA00023134"/>
    </source>
</evidence>
<gene>
    <name evidence="3" type="ORF">C1O66_02175</name>
</gene>
<reference evidence="3 4" key="1">
    <citation type="submission" date="2018-01" db="EMBL/GenBank/DDBJ databases">
        <title>Draft genome sequence of Paucibacter aquatile CR182 isolated from freshwater of the Nakdong River.</title>
        <authorList>
            <person name="Choi A."/>
            <person name="Chung E.J."/>
        </authorList>
    </citation>
    <scope>NUCLEOTIDE SEQUENCE [LARGE SCALE GENOMIC DNA]</scope>
    <source>
        <strain evidence="3 4">CR182</strain>
    </source>
</reference>
<proteinExistence type="predicted"/>